<proteinExistence type="predicted"/>
<name>A0A382ZTB9_9ZZZZ</name>
<dbReference type="Pfam" id="PF02561">
    <property type="entry name" value="FliS"/>
    <property type="match status" value="1"/>
</dbReference>
<organism evidence="1">
    <name type="scientific">marine metagenome</name>
    <dbReference type="NCBI Taxonomy" id="408172"/>
    <lineage>
        <taxon>unclassified sequences</taxon>
        <taxon>metagenomes</taxon>
        <taxon>ecological metagenomes</taxon>
    </lineage>
</organism>
<evidence type="ECO:0000313" key="1">
    <source>
        <dbReference type="EMBL" id="SVD98777.1"/>
    </source>
</evidence>
<evidence type="ECO:0008006" key="2">
    <source>
        <dbReference type="Google" id="ProtNLM"/>
    </source>
</evidence>
<dbReference type="AlphaFoldDB" id="A0A382ZTB9"/>
<accession>A0A382ZTB9</accession>
<dbReference type="Gene3D" id="1.20.120.340">
    <property type="entry name" value="Flagellar protein FliS"/>
    <property type="match status" value="1"/>
</dbReference>
<dbReference type="GO" id="GO:0044780">
    <property type="term" value="P:bacterial-type flagellum assembly"/>
    <property type="evidence" value="ECO:0007669"/>
    <property type="project" value="InterPro"/>
</dbReference>
<dbReference type="EMBL" id="UINC01186520">
    <property type="protein sequence ID" value="SVD98777.1"/>
    <property type="molecule type" value="Genomic_DNA"/>
</dbReference>
<dbReference type="SUPFAM" id="SSF101116">
    <property type="entry name" value="Flagellar export chaperone FliS"/>
    <property type="match status" value="1"/>
</dbReference>
<feature type="non-terminal residue" evidence="1">
    <location>
        <position position="49"/>
    </location>
</feature>
<dbReference type="InterPro" id="IPR003713">
    <property type="entry name" value="FliS"/>
</dbReference>
<dbReference type="InterPro" id="IPR036584">
    <property type="entry name" value="FliS_sf"/>
</dbReference>
<reference evidence="1" key="1">
    <citation type="submission" date="2018-05" db="EMBL/GenBank/DDBJ databases">
        <authorList>
            <person name="Lanie J.A."/>
            <person name="Ng W.-L."/>
            <person name="Kazmierczak K.M."/>
            <person name="Andrzejewski T.M."/>
            <person name="Davidsen T.M."/>
            <person name="Wayne K.J."/>
            <person name="Tettelin H."/>
            <person name="Glass J.I."/>
            <person name="Rusch D."/>
            <person name="Podicherti R."/>
            <person name="Tsui H.-C.T."/>
            <person name="Winkler M.E."/>
        </authorList>
    </citation>
    <scope>NUCLEOTIDE SEQUENCE</scope>
</reference>
<protein>
    <recommendedName>
        <fullName evidence="2">Flagellar export chaperone FliS</fullName>
    </recommendedName>
</protein>
<sequence>MNRSPRHRQYNEVQIKTANKGQLIVLLYQGALRNMRKALLQLEEKDMEG</sequence>
<gene>
    <name evidence="1" type="ORF">METZ01_LOCUS451631</name>
</gene>